<feature type="transmembrane region" description="Helical" evidence="1">
    <location>
        <begin position="58"/>
        <end position="78"/>
    </location>
</feature>
<name>A0A2W5UCY1_CERSP</name>
<organism evidence="2 3">
    <name type="scientific">Cereibacter sphaeroides</name>
    <name type="common">Rhodobacter sphaeroides</name>
    <dbReference type="NCBI Taxonomy" id="1063"/>
    <lineage>
        <taxon>Bacteria</taxon>
        <taxon>Pseudomonadati</taxon>
        <taxon>Pseudomonadota</taxon>
        <taxon>Alphaproteobacteria</taxon>
        <taxon>Rhodobacterales</taxon>
        <taxon>Paracoccaceae</taxon>
        <taxon>Cereibacter</taxon>
    </lineage>
</organism>
<sequence length="98" mass="10346">MSITGSIVLFAVIWFMIFLMALQIRVTTQADAGSVVPGTPAGAPADFNLRGKMRITTFITVPLWAVIYGIIISGWIGLRDIDLGGVLGPAPATAEKGE</sequence>
<dbReference type="InterPro" id="IPR009935">
    <property type="entry name" value="DUF1467"/>
</dbReference>
<evidence type="ECO:0000256" key="1">
    <source>
        <dbReference type="SAM" id="Phobius"/>
    </source>
</evidence>
<keyword evidence="1" id="KW-0472">Membrane</keyword>
<feature type="transmembrane region" description="Helical" evidence="1">
    <location>
        <begin position="6"/>
        <end position="24"/>
    </location>
</feature>
<reference evidence="2 3" key="1">
    <citation type="submission" date="2017-08" db="EMBL/GenBank/DDBJ databases">
        <title>Infants hospitalized years apart are colonized by the same room-sourced microbial strains.</title>
        <authorList>
            <person name="Brooks B."/>
            <person name="Olm M.R."/>
            <person name="Firek B.A."/>
            <person name="Baker R."/>
            <person name="Thomas B.C."/>
            <person name="Morowitz M.J."/>
            <person name="Banfield J.F."/>
        </authorList>
    </citation>
    <scope>NUCLEOTIDE SEQUENCE [LARGE SCALE GENOMIC DNA]</scope>
    <source>
        <strain evidence="2">S2_003_000_R2_11</strain>
    </source>
</reference>
<protein>
    <submittedName>
        <fullName evidence="2">DUF1467 domain-containing protein</fullName>
    </submittedName>
</protein>
<dbReference type="Proteomes" id="UP000248975">
    <property type="component" value="Unassembled WGS sequence"/>
</dbReference>
<dbReference type="EMBL" id="QFQS01000005">
    <property type="protein sequence ID" value="PZQ95850.1"/>
    <property type="molecule type" value="Genomic_DNA"/>
</dbReference>
<keyword evidence="1" id="KW-0812">Transmembrane</keyword>
<accession>A0A2W5UCY1</accession>
<proteinExistence type="predicted"/>
<keyword evidence="1" id="KW-1133">Transmembrane helix</keyword>
<comment type="caution">
    <text evidence="2">The sequence shown here is derived from an EMBL/GenBank/DDBJ whole genome shotgun (WGS) entry which is preliminary data.</text>
</comment>
<gene>
    <name evidence="2" type="ORF">DI533_17555</name>
</gene>
<evidence type="ECO:0000313" key="3">
    <source>
        <dbReference type="Proteomes" id="UP000248975"/>
    </source>
</evidence>
<dbReference type="AlphaFoldDB" id="A0A2W5UCY1"/>
<evidence type="ECO:0000313" key="2">
    <source>
        <dbReference type="EMBL" id="PZQ95850.1"/>
    </source>
</evidence>
<dbReference type="Pfam" id="PF07330">
    <property type="entry name" value="DUF1467"/>
    <property type="match status" value="1"/>
</dbReference>